<accession>F9WKW0</accession>
<name>F9WKW0_TRYVY</name>
<keyword evidence="3" id="KW-1185">Reference proteome</keyword>
<dbReference type="GO" id="GO:0003964">
    <property type="term" value="F:RNA-directed DNA polymerase activity"/>
    <property type="evidence" value="ECO:0007669"/>
    <property type="project" value="UniProtKB-KW"/>
</dbReference>
<keyword evidence="2" id="KW-0695">RNA-directed DNA polymerase</keyword>
<organism evidence="2 3">
    <name type="scientific">Trypanosoma vivax (strain Y486)</name>
    <dbReference type="NCBI Taxonomy" id="1055687"/>
    <lineage>
        <taxon>Eukaryota</taxon>
        <taxon>Discoba</taxon>
        <taxon>Euglenozoa</taxon>
        <taxon>Kinetoplastea</taxon>
        <taxon>Metakinetoplastina</taxon>
        <taxon>Trypanosomatida</taxon>
        <taxon>Trypanosomatidae</taxon>
        <taxon>Trypanosoma</taxon>
        <taxon>Duttonella</taxon>
    </lineage>
</organism>
<feature type="compositionally biased region" description="Polar residues" evidence="1">
    <location>
        <begin position="100"/>
        <end position="111"/>
    </location>
</feature>
<dbReference type="Proteomes" id="UP000009027">
    <property type="component" value="Unassembled WGS sequence"/>
</dbReference>
<sequence length="266" mass="29141">MVREGSARGRTGPAAPKHGPQNGVRADARWHGALGVPGRMVDGSVVAEIVEAATRAVMQRMFDGAGQRVCGDGRRNYVSPQKASTPSFVRPIPGAFSGPANAQGQSGNTQGRDNRPLSGTKVKWTSNNQQKHVQQQQQQQQHKVTWAAVVAQKAPPQQRHRPVPWTPVSAARRDAQTQRRADPQGESVRGQWCASEAGAGPSDTGGAARQGTQRNQGRRGHQGTRRNSSEHRTRAKDTAHPLRRMRWIWRCPATSRSFSIRRNAKR</sequence>
<dbReference type="EMBL" id="CAEX01000464">
    <property type="protein sequence ID" value="CCD18142.1"/>
    <property type="molecule type" value="Genomic_DNA"/>
</dbReference>
<proteinExistence type="predicted"/>
<evidence type="ECO:0000313" key="3">
    <source>
        <dbReference type="Proteomes" id="UP000009027"/>
    </source>
</evidence>
<feature type="region of interest" description="Disordered" evidence="1">
    <location>
        <begin position="91"/>
        <end position="244"/>
    </location>
</feature>
<gene>
    <name evidence="2" type="ORF">TvY486_0007750</name>
</gene>
<dbReference type="AlphaFoldDB" id="F9WKW0"/>
<feature type="compositionally biased region" description="Basic and acidic residues" evidence="1">
    <location>
        <begin position="227"/>
        <end position="240"/>
    </location>
</feature>
<feature type="compositionally biased region" description="Basic and acidic residues" evidence="1">
    <location>
        <begin position="171"/>
        <end position="183"/>
    </location>
</feature>
<feature type="region of interest" description="Disordered" evidence="1">
    <location>
        <begin position="1"/>
        <end position="25"/>
    </location>
</feature>
<keyword evidence="2" id="KW-0548">Nucleotidyltransferase</keyword>
<keyword evidence="2" id="KW-0808">Transferase</keyword>
<dbReference type="VEuPathDB" id="TriTrypDB:TvY486_0007750"/>
<evidence type="ECO:0000313" key="2">
    <source>
        <dbReference type="EMBL" id="CCD18142.1"/>
    </source>
</evidence>
<feature type="compositionally biased region" description="Low complexity" evidence="1">
    <location>
        <begin position="129"/>
        <end position="157"/>
    </location>
</feature>
<protein>
    <submittedName>
        <fullName evidence="2">SLACS reverse transcriptase, putative</fullName>
    </submittedName>
</protein>
<reference evidence="2 3" key="1">
    <citation type="journal article" date="2012" name="Proc. Natl. Acad. Sci. U.S.A.">
        <title>Antigenic diversity is generated by distinct evolutionary mechanisms in African trypanosome species.</title>
        <authorList>
            <person name="Jackson A.P."/>
            <person name="Berry A."/>
            <person name="Aslett M."/>
            <person name="Allison H.C."/>
            <person name="Burton P."/>
            <person name="Vavrova-Anderson J."/>
            <person name="Brown R."/>
            <person name="Browne H."/>
            <person name="Corton N."/>
            <person name="Hauser H."/>
            <person name="Gamble J."/>
            <person name="Gilderthorp R."/>
            <person name="Marcello L."/>
            <person name="McQuillan J."/>
            <person name="Otto T.D."/>
            <person name="Quail M.A."/>
            <person name="Sanders M.J."/>
            <person name="van Tonder A."/>
            <person name="Ginger M.L."/>
            <person name="Field M.C."/>
            <person name="Barry J.D."/>
            <person name="Hertz-Fowler C."/>
            <person name="Berriman M."/>
        </authorList>
    </citation>
    <scope>NUCLEOTIDE SEQUENCE</scope>
    <source>
        <strain evidence="2 3">Y486</strain>
    </source>
</reference>
<evidence type="ECO:0000256" key="1">
    <source>
        <dbReference type="SAM" id="MobiDB-lite"/>
    </source>
</evidence>
<feature type="compositionally biased region" description="Low complexity" evidence="1">
    <location>
        <begin position="205"/>
        <end position="215"/>
    </location>
</feature>